<proteinExistence type="predicted"/>
<accession>A0A0E0QYU3</accession>
<keyword evidence="2" id="KW-1185">Reference proteome</keyword>
<reference evidence="1" key="2">
    <citation type="submission" date="2015-06" db="UniProtKB">
        <authorList>
            <consortium name="EnsemblPlants"/>
        </authorList>
    </citation>
    <scope>IDENTIFICATION</scope>
</reference>
<dbReference type="HOGENOM" id="CLU_2762235_0_0_1"/>
<dbReference type="EnsemblPlants" id="ORUFI10G09680.1">
    <property type="protein sequence ID" value="ORUFI10G09680.1"/>
    <property type="gene ID" value="ORUFI10G09680"/>
</dbReference>
<reference evidence="2" key="1">
    <citation type="submission" date="2013-06" db="EMBL/GenBank/DDBJ databases">
        <authorList>
            <person name="Zhao Q."/>
        </authorList>
    </citation>
    <scope>NUCLEOTIDE SEQUENCE</scope>
    <source>
        <strain evidence="2">cv. W1943</strain>
    </source>
</reference>
<evidence type="ECO:0000313" key="2">
    <source>
        <dbReference type="Proteomes" id="UP000008022"/>
    </source>
</evidence>
<evidence type="ECO:0000313" key="1">
    <source>
        <dbReference type="EnsemblPlants" id="ORUFI10G09680.1"/>
    </source>
</evidence>
<protein>
    <submittedName>
        <fullName evidence="1">Uncharacterized protein</fullName>
    </submittedName>
</protein>
<dbReference type="AlphaFoldDB" id="A0A0E0QYU3"/>
<organism evidence="1 2">
    <name type="scientific">Oryza rufipogon</name>
    <name type="common">Brownbeard rice</name>
    <name type="synonym">Asian wild rice</name>
    <dbReference type="NCBI Taxonomy" id="4529"/>
    <lineage>
        <taxon>Eukaryota</taxon>
        <taxon>Viridiplantae</taxon>
        <taxon>Streptophyta</taxon>
        <taxon>Embryophyta</taxon>
        <taxon>Tracheophyta</taxon>
        <taxon>Spermatophyta</taxon>
        <taxon>Magnoliopsida</taxon>
        <taxon>Liliopsida</taxon>
        <taxon>Poales</taxon>
        <taxon>Poaceae</taxon>
        <taxon>BOP clade</taxon>
        <taxon>Oryzoideae</taxon>
        <taxon>Oryzeae</taxon>
        <taxon>Oryzinae</taxon>
        <taxon>Oryza</taxon>
    </lineage>
</organism>
<name>A0A0E0QYU3_ORYRU</name>
<sequence>MSESHRTYPRIQGRPIAVSPFAVHRISLLGKVNRISAQLITRGDVVLRLQGTNCVDQKPDRVCVMFPLNQ</sequence>
<dbReference type="Proteomes" id="UP000008022">
    <property type="component" value="Unassembled WGS sequence"/>
</dbReference>
<dbReference type="Gramene" id="ORUFI10G09680.1">
    <property type="protein sequence ID" value="ORUFI10G09680.1"/>
    <property type="gene ID" value="ORUFI10G09680"/>
</dbReference>